<dbReference type="RefSeq" id="WP_088751690.1">
    <property type="nucleotide sequence ID" value="NZ_NJGU01000008.1"/>
</dbReference>
<proteinExistence type="predicted"/>
<protein>
    <recommendedName>
        <fullName evidence="2">SPOR domain-containing protein</fullName>
    </recommendedName>
</protein>
<accession>A0A246WNP9</accession>
<dbReference type="InterPro" id="IPR007730">
    <property type="entry name" value="SPOR-like_dom"/>
</dbReference>
<dbReference type="EMBL" id="NJGU01000008">
    <property type="protein sequence ID" value="OWY28013.1"/>
    <property type="molecule type" value="Genomic_DNA"/>
</dbReference>
<name>A0A246WNP9_9BURK</name>
<reference evidence="3 4" key="1">
    <citation type="submission" date="2017-06" db="EMBL/GenBank/DDBJ databases">
        <title>Herbaspirillum phytohormonus sp. nov., isolated from the root nodule of Robinia pseudoacacia in lead-zinc mine.</title>
        <authorList>
            <person name="Fan M."/>
            <person name="Lin Y."/>
        </authorList>
    </citation>
    <scope>NUCLEOTIDE SEQUENCE [LARGE SCALE GENOMIC DNA]</scope>
    <source>
        <strain evidence="3 4">HZ10</strain>
    </source>
</reference>
<comment type="caution">
    <text evidence="3">The sequence shown here is derived from an EMBL/GenBank/DDBJ whole genome shotgun (WGS) entry which is preliminary data.</text>
</comment>
<feature type="region of interest" description="Disordered" evidence="1">
    <location>
        <begin position="59"/>
        <end position="101"/>
    </location>
</feature>
<feature type="compositionally biased region" description="Low complexity" evidence="1">
    <location>
        <begin position="66"/>
        <end position="101"/>
    </location>
</feature>
<dbReference type="PROSITE" id="PS51724">
    <property type="entry name" value="SPOR"/>
    <property type="match status" value="1"/>
</dbReference>
<gene>
    <name evidence="3" type="ORF">CEJ42_15385</name>
</gene>
<evidence type="ECO:0000313" key="3">
    <source>
        <dbReference type="EMBL" id="OWY28013.1"/>
    </source>
</evidence>
<evidence type="ECO:0000256" key="1">
    <source>
        <dbReference type="SAM" id="MobiDB-lite"/>
    </source>
</evidence>
<evidence type="ECO:0000313" key="4">
    <source>
        <dbReference type="Proteomes" id="UP000197596"/>
    </source>
</evidence>
<organism evidence="3 4">
    <name type="scientific">Herbaspirillum robiniae</name>
    <dbReference type="NCBI Taxonomy" id="2014887"/>
    <lineage>
        <taxon>Bacteria</taxon>
        <taxon>Pseudomonadati</taxon>
        <taxon>Pseudomonadota</taxon>
        <taxon>Betaproteobacteria</taxon>
        <taxon>Burkholderiales</taxon>
        <taxon>Oxalobacteraceae</taxon>
        <taxon>Herbaspirillum</taxon>
    </lineage>
</organism>
<dbReference type="GO" id="GO:0042834">
    <property type="term" value="F:peptidoglycan binding"/>
    <property type="evidence" value="ECO:0007669"/>
    <property type="project" value="InterPro"/>
</dbReference>
<evidence type="ECO:0000259" key="2">
    <source>
        <dbReference type="PROSITE" id="PS51724"/>
    </source>
</evidence>
<dbReference type="AlphaFoldDB" id="A0A246WNP9"/>
<dbReference type="Proteomes" id="UP000197596">
    <property type="component" value="Unassembled WGS sequence"/>
</dbReference>
<feature type="domain" description="SPOR" evidence="2">
    <location>
        <begin position="195"/>
        <end position="273"/>
    </location>
</feature>
<sequence length="273" mass="28922">MKLKLFFWLLVVGNVVLFGLQRGYLGAAASERREPQRLAEQLRPELLSILPPNSEKLVPQVRTQEAQAAPDAAAKPDQAPAAGAPAAPATPATPAPAGATAAAAAAPTTQVAQAAPGAPSCTEVGNFSATDARRFSTQLASLNLGDKVVQKLTQDVTSHMVYIPPQGGRDGADRRTAELRRLGIGDFYVIPDSFPNPALRYGISLGIFRTEEAAKAYVGQLIAKGLRSARIIARRSGAGKQVFQLRDLSPDSRSALERIKSAFPDQEIRSCSA</sequence>